<evidence type="ECO:0000313" key="2">
    <source>
        <dbReference type="Proteomes" id="UP000541735"/>
    </source>
</evidence>
<name>A0A7X1D7U9_9LIST</name>
<dbReference type="Gene3D" id="3.40.50.450">
    <property type="match status" value="1"/>
</dbReference>
<reference evidence="1 2" key="1">
    <citation type="submission" date="2020-03" db="EMBL/GenBank/DDBJ databases">
        <title>Soil Listeria distribution.</title>
        <authorList>
            <person name="Liao J."/>
            <person name="Wiedmann M."/>
        </authorList>
    </citation>
    <scope>NUCLEOTIDE SEQUENCE [LARGE SCALE GENOMIC DNA]</scope>
    <source>
        <strain evidence="1 2">FSL L7-0259</strain>
    </source>
</reference>
<proteinExistence type="predicted"/>
<dbReference type="EMBL" id="JAARYD010000002">
    <property type="protein sequence ID" value="MBC2175975.1"/>
    <property type="molecule type" value="Genomic_DNA"/>
</dbReference>
<organism evidence="1 2">
    <name type="scientific">Listeria booriae</name>
    <dbReference type="NCBI Taxonomy" id="1552123"/>
    <lineage>
        <taxon>Bacteria</taxon>
        <taxon>Bacillati</taxon>
        <taxon>Bacillota</taxon>
        <taxon>Bacilli</taxon>
        <taxon>Bacillales</taxon>
        <taxon>Listeriaceae</taxon>
        <taxon>Listeria</taxon>
    </lineage>
</organism>
<dbReference type="AlphaFoldDB" id="A0A7X1D7U9"/>
<dbReference type="Proteomes" id="UP000541735">
    <property type="component" value="Unassembled WGS sequence"/>
</dbReference>
<gene>
    <name evidence="1" type="ORF">HCB27_05070</name>
</gene>
<evidence type="ECO:0008006" key="3">
    <source>
        <dbReference type="Google" id="ProtNLM"/>
    </source>
</evidence>
<accession>A0A7X1D7U9</accession>
<sequence>MTRKEKVSGDKTCFIITPISSGGSDIRRHAEGIIDAVIEPVLRERGYTTTVSHRVSSAGSINKAIISSVVDSDLVIANLTSLNANVMYELAIRHAYRKPVIMICELGTKLPFDLVEQRTIFYINDMQGTVELVNDLKSFIDGIDPDAPVSNPIVDAKVSELMISDTNPNESQILYSKMEDMERLISRLIDEQHRSVVSNRDYIRFGSTRNSPIDDRSYALKIEKMVMNELEELAIRKNTDEPVEIYDLISRVESGHAYKNGNIKELNFVREIIDKVYTRYIHEYKKRKDFSSET</sequence>
<dbReference type="RefSeq" id="WP_185548580.1">
    <property type="nucleotide sequence ID" value="NZ_JAARYD010000002.1"/>
</dbReference>
<protein>
    <recommendedName>
        <fullName evidence="3">Nucleoside 2-deoxyribosyltransferase</fullName>
    </recommendedName>
</protein>
<evidence type="ECO:0000313" key="1">
    <source>
        <dbReference type="EMBL" id="MBC2175975.1"/>
    </source>
</evidence>
<comment type="caution">
    <text evidence="1">The sequence shown here is derived from an EMBL/GenBank/DDBJ whole genome shotgun (WGS) entry which is preliminary data.</text>
</comment>